<dbReference type="SMART" id="SM00369">
    <property type="entry name" value="LRR_TYP"/>
    <property type="match status" value="19"/>
</dbReference>
<evidence type="ECO:0000259" key="7">
    <source>
        <dbReference type="SMART" id="SM00082"/>
    </source>
</evidence>
<keyword evidence="5" id="KW-0472">Membrane</keyword>
<dbReference type="PROSITE" id="PS51450">
    <property type="entry name" value="LRR"/>
    <property type="match status" value="6"/>
</dbReference>
<keyword evidence="3" id="KW-0677">Repeat</keyword>
<evidence type="ECO:0000256" key="1">
    <source>
        <dbReference type="ARBA" id="ARBA00022614"/>
    </source>
</evidence>
<sequence>MTCNNITSYLRLVLLFAIFGKGQAHCPSACKCEGTIMSCQIPAARNFPQMKHTTNFTVLDLSENNILNIPPNSLKHFPHLEELILDGNKIYFLENGAFKGCPKLRKLSMPENNLYMIEDEVFSDLPNLEELYLAKNKISELPKLQSNPKLKKFCISYNTIDSVPTGAFKENNELAELKLSANKLSSLPRGAFPNDVSNYVTLNLVANNFREIPEVVKAMTQLTSLSICHNPFRAFRQDEFLPFKYLRVLSMTNVGLDELPSSMSGLVNLEELYVGRNKIRASTMTTMNFSALTRLTINDNEIENLQGDAFRGTPMLKTLDLSKNKISDIDDDVFSNLPGLTELNLQDNRLTEVPKLPSINLQKLNFAGNSISVVDKEKFGDITSLSSLVLSRNNFTQLSDVKLSSMVNLQSINISFNNISQLEREDFTGLSKLTTLNLRGNSVTEIDDDVFANVSGLENLHLCHNNLKQINPNALRRIPQLEVFTADHNQIATIDEITFSVNKNLKIISLKNNNITRICSRAFAKLHNLEELWLIFNQFTAPPNIEMNPLLRVLGLCNNPIGNLPDRAFEGPEGLEVVLLRSLGLTKLPESVFGNMDKIQHLHLAMDNNLTSVPSVVRKMPQLQILKLTGNPINKISLKDFTGLNNLQELRLDGMKLETDDVTKLFPALPALRTLYLAKNLWRCDCELQWFALGIDGERAAIEIKDREKIICTSPSSLTGKRIDYLRLGDFRHCVASAVVYVTCTSATLTLPYVAMLASDDVKVHNKVSYIPLDGGREKTFMVNPHKRKTNITDLTPDTPYMTCVTTQTTSSVHGSHDVRETCFRFKTLPSAIISSDNGLRENTGIQRWMSIEFVVLYAVLGGVLTCAMIVSLIAVSIWCRRSKLERENNYTNVSSLSGNVSCTEESRDRNGGCSSQGKRQNQARDNGNADGVIMTSKSSTEGYVNSRCVVEKDSRTKF</sequence>
<keyword evidence="1" id="KW-0433">Leucine-rich repeat</keyword>
<accession>A0ABP0FI00</accession>
<evidence type="ECO:0000256" key="6">
    <source>
        <dbReference type="SAM" id="SignalP"/>
    </source>
</evidence>
<dbReference type="InterPro" id="IPR032675">
    <property type="entry name" value="LRR_dom_sf"/>
</dbReference>
<feature type="region of interest" description="Disordered" evidence="4">
    <location>
        <begin position="895"/>
        <end position="933"/>
    </location>
</feature>
<dbReference type="InterPro" id="IPR001611">
    <property type="entry name" value="Leu-rich_rpt"/>
</dbReference>
<evidence type="ECO:0000256" key="2">
    <source>
        <dbReference type="ARBA" id="ARBA00022729"/>
    </source>
</evidence>
<protein>
    <recommendedName>
        <fullName evidence="7">LRRCT domain-containing protein</fullName>
    </recommendedName>
</protein>
<dbReference type="PANTHER" id="PTHR24366">
    <property type="entry name" value="IG(IMMUNOGLOBULIN) AND LRR(LEUCINE RICH REPEAT) DOMAINS"/>
    <property type="match status" value="1"/>
</dbReference>
<feature type="domain" description="LRRCT" evidence="7">
    <location>
        <begin position="680"/>
        <end position="735"/>
    </location>
</feature>
<dbReference type="EMBL" id="CAWYQH010000046">
    <property type="protein sequence ID" value="CAK8678045.1"/>
    <property type="molecule type" value="Genomic_DNA"/>
</dbReference>
<evidence type="ECO:0000313" key="9">
    <source>
        <dbReference type="Proteomes" id="UP001642483"/>
    </source>
</evidence>
<evidence type="ECO:0000256" key="5">
    <source>
        <dbReference type="SAM" id="Phobius"/>
    </source>
</evidence>
<dbReference type="SMART" id="SM00082">
    <property type="entry name" value="LRRCT"/>
    <property type="match status" value="1"/>
</dbReference>
<keyword evidence="5" id="KW-1133">Transmembrane helix</keyword>
<dbReference type="Proteomes" id="UP001642483">
    <property type="component" value="Unassembled WGS sequence"/>
</dbReference>
<feature type="signal peptide" evidence="6">
    <location>
        <begin position="1"/>
        <end position="24"/>
    </location>
</feature>
<evidence type="ECO:0000256" key="4">
    <source>
        <dbReference type="SAM" id="MobiDB-lite"/>
    </source>
</evidence>
<evidence type="ECO:0000256" key="3">
    <source>
        <dbReference type="ARBA" id="ARBA00022737"/>
    </source>
</evidence>
<dbReference type="SUPFAM" id="SSF52058">
    <property type="entry name" value="L domain-like"/>
    <property type="match status" value="2"/>
</dbReference>
<comment type="caution">
    <text evidence="8">The sequence shown here is derived from an EMBL/GenBank/DDBJ whole genome shotgun (WGS) entry which is preliminary data.</text>
</comment>
<evidence type="ECO:0000313" key="8">
    <source>
        <dbReference type="EMBL" id="CAK8678045.1"/>
    </source>
</evidence>
<gene>
    <name evidence="8" type="ORF">CVLEPA_LOCUS8003</name>
</gene>
<feature type="compositionally biased region" description="Polar residues" evidence="4">
    <location>
        <begin position="895"/>
        <end position="904"/>
    </location>
</feature>
<dbReference type="Pfam" id="PF13855">
    <property type="entry name" value="LRR_8"/>
    <property type="match status" value="5"/>
</dbReference>
<dbReference type="PANTHER" id="PTHR24366:SF171">
    <property type="entry name" value="LEUCINE RICH REPEAT NEURONAL 4"/>
    <property type="match status" value="1"/>
</dbReference>
<name>A0ABP0FI00_CLALP</name>
<organism evidence="8 9">
    <name type="scientific">Clavelina lepadiformis</name>
    <name type="common">Light-bulb sea squirt</name>
    <name type="synonym">Ascidia lepadiformis</name>
    <dbReference type="NCBI Taxonomy" id="159417"/>
    <lineage>
        <taxon>Eukaryota</taxon>
        <taxon>Metazoa</taxon>
        <taxon>Chordata</taxon>
        <taxon>Tunicata</taxon>
        <taxon>Ascidiacea</taxon>
        <taxon>Aplousobranchia</taxon>
        <taxon>Clavelinidae</taxon>
        <taxon>Clavelina</taxon>
    </lineage>
</organism>
<keyword evidence="9" id="KW-1185">Reference proteome</keyword>
<dbReference type="SMART" id="SM00365">
    <property type="entry name" value="LRR_SD22"/>
    <property type="match status" value="6"/>
</dbReference>
<proteinExistence type="predicted"/>
<reference evidence="8 9" key="1">
    <citation type="submission" date="2024-02" db="EMBL/GenBank/DDBJ databases">
        <authorList>
            <person name="Daric V."/>
            <person name="Darras S."/>
        </authorList>
    </citation>
    <scope>NUCLEOTIDE SEQUENCE [LARGE SCALE GENOMIC DNA]</scope>
</reference>
<feature type="chain" id="PRO_5045435430" description="LRRCT domain-containing protein" evidence="6">
    <location>
        <begin position="25"/>
        <end position="959"/>
    </location>
</feature>
<feature type="compositionally biased region" description="Polar residues" evidence="4">
    <location>
        <begin position="913"/>
        <end position="926"/>
    </location>
</feature>
<keyword evidence="2 6" id="KW-0732">Signal</keyword>
<feature type="transmembrane region" description="Helical" evidence="5">
    <location>
        <begin position="855"/>
        <end position="880"/>
    </location>
</feature>
<dbReference type="InterPro" id="IPR000483">
    <property type="entry name" value="Cys-rich_flank_reg_C"/>
</dbReference>
<dbReference type="SMART" id="SM00364">
    <property type="entry name" value="LRR_BAC"/>
    <property type="match status" value="5"/>
</dbReference>
<dbReference type="Gene3D" id="3.80.10.10">
    <property type="entry name" value="Ribonuclease Inhibitor"/>
    <property type="match status" value="4"/>
</dbReference>
<keyword evidence="5" id="KW-0812">Transmembrane</keyword>
<dbReference type="InterPro" id="IPR003591">
    <property type="entry name" value="Leu-rich_rpt_typical-subtyp"/>
</dbReference>